<sequence length="308" mass="34936">MASTIVRNVQVLARKTTADEESLDEEAVPKDTDLWADVEASIRPCGWERLLSLRAEASLPLSIEFLCSLRPLLGFERRDDVGIAMRHDSRLIFTLLAIGRLLTFLMSMSYFGRPSNSNRVYSSDMLFFWSIALQRQVNLAVFIARFLWSQTYGTRITVVYGPLITLLHSTLDFREVRYGGLDREGPSPRPHPAPEPQSTFQQGQSSTGVENLQIPLWAQTLSTQMQGLQYHMSGIHGRLEELHTRFTEFEQRYEADMTRLVDQQEAQWTSFFNIGTPVQTPVQHPSTGHTLTPNASDAAPTHPNPPRF</sequence>
<proteinExistence type="predicted"/>
<feature type="region of interest" description="Disordered" evidence="1">
    <location>
        <begin position="278"/>
        <end position="308"/>
    </location>
</feature>
<name>A0A484MPW9_9ASTE</name>
<feature type="compositionally biased region" description="Polar residues" evidence="1">
    <location>
        <begin position="278"/>
        <end position="295"/>
    </location>
</feature>
<dbReference type="Proteomes" id="UP000595140">
    <property type="component" value="Unassembled WGS sequence"/>
</dbReference>
<accession>A0A484MPW9</accession>
<evidence type="ECO:0000313" key="3">
    <source>
        <dbReference type="EMBL" id="VFQ90810.1"/>
    </source>
</evidence>
<protein>
    <submittedName>
        <fullName evidence="3">Uncharacterized protein</fullName>
    </submittedName>
</protein>
<reference evidence="3 4" key="1">
    <citation type="submission" date="2018-04" db="EMBL/GenBank/DDBJ databases">
        <authorList>
            <person name="Vogel A."/>
        </authorList>
    </citation>
    <scope>NUCLEOTIDE SEQUENCE [LARGE SCALE GENOMIC DNA]</scope>
</reference>
<organism evidence="3 4">
    <name type="scientific">Cuscuta campestris</name>
    <dbReference type="NCBI Taxonomy" id="132261"/>
    <lineage>
        <taxon>Eukaryota</taxon>
        <taxon>Viridiplantae</taxon>
        <taxon>Streptophyta</taxon>
        <taxon>Embryophyta</taxon>
        <taxon>Tracheophyta</taxon>
        <taxon>Spermatophyta</taxon>
        <taxon>Magnoliopsida</taxon>
        <taxon>eudicotyledons</taxon>
        <taxon>Gunneridae</taxon>
        <taxon>Pentapetalae</taxon>
        <taxon>asterids</taxon>
        <taxon>lamiids</taxon>
        <taxon>Solanales</taxon>
        <taxon>Convolvulaceae</taxon>
        <taxon>Cuscuteae</taxon>
        <taxon>Cuscuta</taxon>
        <taxon>Cuscuta subgen. Grammica</taxon>
        <taxon>Cuscuta sect. Cleistogrammica</taxon>
    </lineage>
</organism>
<evidence type="ECO:0000256" key="1">
    <source>
        <dbReference type="SAM" id="MobiDB-lite"/>
    </source>
</evidence>
<keyword evidence="2" id="KW-0812">Transmembrane</keyword>
<feature type="region of interest" description="Disordered" evidence="1">
    <location>
        <begin position="181"/>
        <end position="205"/>
    </location>
</feature>
<dbReference type="EMBL" id="OOIL02004214">
    <property type="protein sequence ID" value="VFQ90810.1"/>
    <property type="molecule type" value="Genomic_DNA"/>
</dbReference>
<dbReference type="OrthoDB" id="1838522at2759"/>
<keyword evidence="2" id="KW-0472">Membrane</keyword>
<evidence type="ECO:0000256" key="2">
    <source>
        <dbReference type="SAM" id="Phobius"/>
    </source>
</evidence>
<feature type="transmembrane region" description="Helical" evidence="2">
    <location>
        <begin position="91"/>
        <end position="111"/>
    </location>
</feature>
<evidence type="ECO:0000313" key="4">
    <source>
        <dbReference type="Proteomes" id="UP000595140"/>
    </source>
</evidence>
<gene>
    <name evidence="3" type="ORF">CCAM_LOCUS32586</name>
</gene>
<keyword evidence="2" id="KW-1133">Transmembrane helix</keyword>
<keyword evidence="4" id="KW-1185">Reference proteome</keyword>
<feature type="transmembrane region" description="Helical" evidence="2">
    <location>
        <begin position="126"/>
        <end position="148"/>
    </location>
</feature>
<dbReference type="AlphaFoldDB" id="A0A484MPW9"/>